<evidence type="ECO:0000313" key="2">
    <source>
        <dbReference type="Proteomes" id="UP000694941"/>
    </source>
</evidence>
<accession>A0ABM1SC41</accession>
<keyword evidence="1" id="KW-0732">Signal</keyword>
<feature type="chain" id="PRO_5046922104" evidence="1">
    <location>
        <begin position="26"/>
        <end position="395"/>
    </location>
</feature>
<proteinExistence type="predicted"/>
<reference evidence="3" key="1">
    <citation type="submission" date="2025-08" db="UniProtKB">
        <authorList>
            <consortium name="RefSeq"/>
        </authorList>
    </citation>
    <scope>IDENTIFICATION</scope>
    <source>
        <tissue evidence="3">Muscle</tissue>
    </source>
</reference>
<evidence type="ECO:0000256" key="1">
    <source>
        <dbReference type="SAM" id="SignalP"/>
    </source>
</evidence>
<evidence type="ECO:0000313" key="3">
    <source>
        <dbReference type="RefSeq" id="XP_022241196.1"/>
    </source>
</evidence>
<sequence length="395" mass="43756">MNSASVTCVLLIVCVVLGMVKVGKANNCDDSTNATAGLIDFKIPKDTTCTITISPVNTNLLTLGEVFIFFESVSLSGNDNFTLRDNNDQVLFGPFIGSQDPFMVLSGTMDLAIVVLTGSDDTSTRNIRLHYSSKECSYDNHDRRIKIHYGKLQSPLYSKRKKETTCVFRMKPQDPGKEKLLVKFVKFHLNDSKLTVVGSDPKDYELSGSSLPSDIISKSELNMTLTLSSSQPGEQIVFILDTVSKGCSKNEEISNLPVTVTSADLTGEKCLRIIHSDEKTVLERYIRTSGNSVMISYLNPSVAYLYPLNISIQITSHSQGGYFKNSGSIQSTSKEDAVFLLQVEEGEQIMLNVSNSSFTPMSHIYIYSDFYKSSSLIADFTRGKKSIQLFPHHFK</sequence>
<dbReference type="RefSeq" id="XP_022241196.1">
    <property type="nucleotide sequence ID" value="XM_022385488.1"/>
</dbReference>
<organism evidence="2 3">
    <name type="scientific">Limulus polyphemus</name>
    <name type="common">Atlantic horseshoe crab</name>
    <dbReference type="NCBI Taxonomy" id="6850"/>
    <lineage>
        <taxon>Eukaryota</taxon>
        <taxon>Metazoa</taxon>
        <taxon>Ecdysozoa</taxon>
        <taxon>Arthropoda</taxon>
        <taxon>Chelicerata</taxon>
        <taxon>Merostomata</taxon>
        <taxon>Xiphosura</taxon>
        <taxon>Limulidae</taxon>
        <taxon>Limulus</taxon>
    </lineage>
</organism>
<feature type="signal peptide" evidence="1">
    <location>
        <begin position="1"/>
        <end position="25"/>
    </location>
</feature>
<keyword evidence="2" id="KW-1185">Reference proteome</keyword>
<gene>
    <name evidence="3" type="primary">LOC106459082</name>
</gene>
<name>A0ABM1SC41_LIMPO</name>
<dbReference type="GeneID" id="106459082"/>
<protein>
    <submittedName>
        <fullName evidence="3">Uncharacterized protein LOC106459082 isoform X4</fullName>
    </submittedName>
</protein>
<dbReference type="Proteomes" id="UP000694941">
    <property type="component" value="Unplaced"/>
</dbReference>